<dbReference type="OrthoDB" id="10266451at2759"/>
<gene>
    <name evidence="5" type="ORF">K491DRAFT_584404</name>
</gene>
<sequence>MPFPFVLPTTSSLSFTDYFSSSTHPSLPLCATTARGVVRDALKKYKRIPPASQASNLPIVLSALNEYIPYLFALDAGLSGTNCAGEEIDLVLVKELEVEWRTTLSASIPGREPARVKLKSLESELFFILSTLAYVYSLQARAQLHTLYNATLPTPEQRATAITAAMKQYLEANAIHTYLVNRAGQWSTQPATADISISVLGALAELTMAEATLITVLKDDPYPAVVLEDRNKQNKDWMFKGVEIPKVRAHLFARLCLASSEHAAKAQSMLGRAHRVDESLIRYIDDLRRTAKGKACRFLGIDADIAGNTGEGIAWLRGGKKELGFATTGAEEEKKSSGLSKLKKDWKEKREDRKIEKGEGWGTDAGKFEEGRVVDMLLQKWVKMNDTVGMQLVPSSEPLLASMPSGREYHSTKPYDPPALEEDVIIRMRGPPDPGDTVFEGEVDLDSSDDEESLREPAVSPVPLGIGAFPGSQGEHSRGATYY</sequence>
<evidence type="ECO:0000313" key="6">
    <source>
        <dbReference type="Proteomes" id="UP000799324"/>
    </source>
</evidence>
<dbReference type="PANTHER" id="PTHR40463">
    <property type="entry name" value="PH-RESPONSE REGULATOR PROTEIN PALC"/>
    <property type="match status" value="1"/>
</dbReference>
<feature type="region of interest" description="Disordered" evidence="3">
    <location>
        <begin position="430"/>
        <end position="483"/>
    </location>
</feature>
<feature type="domain" description="BRO1" evidence="4">
    <location>
        <begin position="1"/>
        <end position="483"/>
    </location>
</feature>
<dbReference type="InterPro" id="IPR004328">
    <property type="entry name" value="BRO1_dom"/>
</dbReference>
<protein>
    <recommendedName>
        <fullName evidence="2">pH-response regulator protein palC</fullName>
    </recommendedName>
</protein>
<dbReference type="CDD" id="cd09245">
    <property type="entry name" value="BRO1_UmRIM23-like"/>
    <property type="match status" value="1"/>
</dbReference>
<comment type="similarity">
    <text evidence="1">Belongs to the palC family.</text>
</comment>
<dbReference type="AlphaFoldDB" id="A0A6A6TRQ7"/>
<dbReference type="GO" id="GO:0071467">
    <property type="term" value="P:cellular response to pH"/>
    <property type="evidence" value="ECO:0007669"/>
    <property type="project" value="InterPro"/>
</dbReference>
<dbReference type="InterPro" id="IPR038499">
    <property type="entry name" value="BRO1_sf"/>
</dbReference>
<dbReference type="SMART" id="SM01041">
    <property type="entry name" value="BRO1"/>
    <property type="match status" value="1"/>
</dbReference>
<accession>A0A6A6TRQ7</accession>
<evidence type="ECO:0000256" key="3">
    <source>
        <dbReference type="SAM" id="MobiDB-lite"/>
    </source>
</evidence>
<reference evidence="5" key="1">
    <citation type="journal article" date="2020" name="Stud. Mycol.">
        <title>101 Dothideomycetes genomes: a test case for predicting lifestyles and emergence of pathogens.</title>
        <authorList>
            <person name="Haridas S."/>
            <person name="Albert R."/>
            <person name="Binder M."/>
            <person name="Bloem J."/>
            <person name="Labutti K."/>
            <person name="Salamov A."/>
            <person name="Andreopoulos B."/>
            <person name="Baker S."/>
            <person name="Barry K."/>
            <person name="Bills G."/>
            <person name="Bluhm B."/>
            <person name="Cannon C."/>
            <person name="Castanera R."/>
            <person name="Culley D."/>
            <person name="Daum C."/>
            <person name="Ezra D."/>
            <person name="Gonzalez J."/>
            <person name="Henrissat B."/>
            <person name="Kuo A."/>
            <person name="Liang C."/>
            <person name="Lipzen A."/>
            <person name="Lutzoni F."/>
            <person name="Magnuson J."/>
            <person name="Mondo S."/>
            <person name="Nolan M."/>
            <person name="Ohm R."/>
            <person name="Pangilinan J."/>
            <person name="Park H.-J."/>
            <person name="Ramirez L."/>
            <person name="Alfaro M."/>
            <person name="Sun H."/>
            <person name="Tritt A."/>
            <person name="Yoshinaga Y."/>
            <person name="Zwiers L.-H."/>
            <person name="Turgeon B."/>
            <person name="Goodwin S."/>
            <person name="Spatafora J."/>
            <person name="Crous P."/>
            <person name="Grigoriev I."/>
        </authorList>
    </citation>
    <scope>NUCLEOTIDE SEQUENCE</scope>
    <source>
        <strain evidence="5">CBS 122681</strain>
    </source>
</reference>
<evidence type="ECO:0000256" key="1">
    <source>
        <dbReference type="ARBA" id="ARBA00010997"/>
    </source>
</evidence>
<dbReference type="Gene3D" id="1.25.40.280">
    <property type="entry name" value="alix/aip1 like domains"/>
    <property type="match status" value="1"/>
</dbReference>
<evidence type="ECO:0000256" key="2">
    <source>
        <dbReference type="ARBA" id="ARBA00022193"/>
    </source>
</evidence>
<feature type="compositionally biased region" description="Acidic residues" evidence="3">
    <location>
        <begin position="439"/>
        <end position="453"/>
    </location>
</feature>
<evidence type="ECO:0000259" key="4">
    <source>
        <dbReference type="PROSITE" id="PS51180"/>
    </source>
</evidence>
<dbReference type="EMBL" id="MU004288">
    <property type="protein sequence ID" value="KAF2662749.1"/>
    <property type="molecule type" value="Genomic_DNA"/>
</dbReference>
<proteinExistence type="inferred from homology"/>
<organism evidence="5 6">
    <name type="scientific">Lophiostoma macrostomum CBS 122681</name>
    <dbReference type="NCBI Taxonomy" id="1314788"/>
    <lineage>
        <taxon>Eukaryota</taxon>
        <taxon>Fungi</taxon>
        <taxon>Dikarya</taxon>
        <taxon>Ascomycota</taxon>
        <taxon>Pezizomycotina</taxon>
        <taxon>Dothideomycetes</taxon>
        <taxon>Pleosporomycetidae</taxon>
        <taxon>Pleosporales</taxon>
        <taxon>Lophiostomataceae</taxon>
        <taxon>Lophiostoma</taxon>
    </lineage>
</organism>
<dbReference type="GO" id="GO:0005886">
    <property type="term" value="C:plasma membrane"/>
    <property type="evidence" value="ECO:0007669"/>
    <property type="project" value="TreeGrafter"/>
</dbReference>
<dbReference type="PANTHER" id="PTHR40463:SF1">
    <property type="entry name" value="PH-RESPONSE REGULATOR PROTEIN PALC"/>
    <property type="match status" value="1"/>
</dbReference>
<dbReference type="InterPro" id="IPR037505">
    <property type="entry name" value="pH-resp_palC"/>
</dbReference>
<dbReference type="PROSITE" id="PS51180">
    <property type="entry name" value="BRO1"/>
    <property type="match status" value="1"/>
</dbReference>
<name>A0A6A6TRQ7_9PLEO</name>
<keyword evidence="6" id="KW-1185">Reference proteome</keyword>
<dbReference type="Proteomes" id="UP000799324">
    <property type="component" value="Unassembled WGS sequence"/>
</dbReference>
<evidence type="ECO:0000313" key="5">
    <source>
        <dbReference type="EMBL" id="KAF2662749.1"/>
    </source>
</evidence>